<dbReference type="Proteomes" id="UP000324222">
    <property type="component" value="Unassembled WGS sequence"/>
</dbReference>
<keyword evidence="2" id="KW-1185">Reference proteome</keyword>
<reference evidence="1 2" key="1">
    <citation type="submission" date="2019-05" db="EMBL/GenBank/DDBJ databases">
        <title>Another draft genome of Portunus trituberculatus and its Hox gene families provides insights of decapod evolution.</title>
        <authorList>
            <person name="Jeong J.-H."/>
            <person name="Song I."/>
            <person name="Kim S."/>
            <person name="Choi T."/>
            <person name="Kim D."/>
            <person name="Ryu S."/>
            <person name="Kim W."/>
        </authorList>
    </citation>
    <scope>NUCLEOTIDE SEQUENCE [LARGE SCALE GENOMIC DNA]</scope>
    <source>
        <tissue evidence="1">Muscle</tissue>
    </source>
</reference>
<protein>
    <submittedName>
        <fullName evidence="1">Uncharacterized protein</fullName>
    </submittedName>
</protein>
<accession>A0A5B7CRR2</accession>
<comment type="caution">
    <text evidence="1">The sequence shown here is derived from an EMBL/GenBank/DDBJ whole genome shotgun (WGS) entry which is preliminary data.</text>
</comment>
<evidence type="ECO:0000313" key="2">
    <source>
        <dbReference type="Proteomes" id="UP000324222"/>
    </source>
</evidence>
<organism evidence="1 2">
    <name type="scientific">Portunus trituberculatus</name>
    <name type="common">Swimming crab</name>
    <name type="synonym">Neptunus trituberculatus</name>
    <dbReference type="NCBI Taxonomy" id="210409"/>
    <lineage>
        <taxon>Eukaryota</taxon>
        <taxon>Metazoa</taxon>
        <taxon>Ecdysozoa</taxon>
        <taxon>Arthropoda</taxon>
        <taxon>Crustacea</taxon>
        <taxon>Multicrustacea</taxon>
        <taxon>Malacostraca</taxon>
        <taxon>Eumalacostraca</taxon>
        <taxon>Eucarida</taxon>
        <taxon>Decapoda</taxon>
        <taxon>Pleocyemata</taxon>
        <taxon>Brachyura</taxon>
        <taxon>Eubrachyura</taxon>
        <taxon>Portunoidea</taxon>
        <taxon>Portunidae</taxon>
        <taxon>Portuninae</taxon>
        <taxon>Portunus</taxon>
    </lineage>
</organism>
<dbReference type="EMBL" id="VSRR010000187">
    <property type="protein sequence ID" value="MPC11905.1"/>
    <property type="molecule type" value="Genomic_DNA"/>
</dbReference>
<evidence type="ECO:0000313" key="1">
    <source>
        <dbReference type="EMBL" id="MPC11905.1"/>
    </source>
</evidence>
<name>A0A5B7CRR2_PORTR</name>
<gene>
    <name evidence="1" type="ORF">E2C01_004580</name>
</gene>
<proteinExistence type="predicted"/>
<sequence length="87" mass="9366">MNGQAFFIEEERKVASRAPRHTAASSRAGAPQIAHVVRANRKATVAGKAVRVVGWPGETGLAFALPLTHSLVTWVTQHARLTPPDED</sequence>
<dbReference type="AlphaFoldDB" id="A0A5B7CRR2"/>